<evidence type="ECO:0000256" key="6">
    <source>
        <dbReference type="SAM" id="SignalP"/>
    </source>
</evidence>
<dbReference type="InterPro" id="IPR050490">
    <property type="entry name" value="Bact_solute-bd_prot1"/>
</dbReference>
<dbReference type="OrthoDB" id="383712at2"/>
<dbReference type="RefSeq" id="WP_132016963.1">
    <property type="nucleotide sequence ID" value="NZ_SLUN01000044.1"/>
</dbReference>
<evidence type="ECO:0000256" key="2">
    <source>
        <dbReference type="ARBA" id="ARBA00022729"/>
    </source>
</evidence>
<protein>
    <submittedName>
        <fullName evidence="7">Multiple sugar transport system substrate-binding protein</fullName>
    </submittedName>
</protein>
<dbReference type="PANTHER" id="PTHR43649:SF33">
    <property type="entry name" value="POLYGALACTURONAN_RHAMNOGALACTURONAN-BINDING PROTEIN YTCQ"/>
    <property type="match status" value="1"/>
</dbReference>
<dbReference type="PANTHER" id="PTHR43649">
    <property type="entry name" value="ARABINOSE-BINDING PROTEIN-RELATED"/>
    <property type="match status" value="1"/>
</dbReference>
<dbReference type="AlphaFoldDB" id="A0A4R1QWK0"/>
<keyword evidence="8" id="KW-1185">Reference proteome</keyword>
<accession>A0A4R1QWK0</accession>
<keyword evidence="7" id="KW-0762">Sugar transport</keyword>
<proteinExistence type="predicted"/>
<reference evidence="7 8" key="1">
    <citation type="submission" date="2019-03" db="EMBL/GenBank/DDBJ databases">
        <title>Genomic Encyclopedia of Type Strains, Phase IV (KMG-IV): sequencing the most valuable type-strain genomes for metagenomic binning, comparative biology and taxonomic classification.</title>
        <authorList>
            <person name="Goeker M."/>
        </authorList>
    </citation>
    <scope>NUCLEOTIDE SEQUENCE [LARGE SCALE GENOMIC DNA]</scope>
    <source>
        <strain evidence="7 8">LX-B</strain>
    </source>
</reference>
<keyword evidence="2 6" id="KW-0732">Signal</keyword>
<dbReference type="CDD" id="cd13585">
    <property type="entry name" value="PBP2_TMBP_like"/>
    <property type="match status" value="1"/>
</dbReference>
<evidence type="ECO:0000256" key="3">
    <source>
        <dbReference type="ARBA" id="ARBA00023136"/>
    </source>
</evidence>
<dbReference type="EMBL" id="SLUN01000044">
    <property type="protein sequence ID" value="TCL57863.1"/>
    <property type="molecule type" value="Genomic_DNA"/>
</dbReference>
<dbReference type="Gene3D" id="3.40.190.10">
    <property type="entry name" value="Periplasmic binding protein-like II"/>
    <property type="match status" value="1"/>
</dbReference>
<keyword evidence="3" id="KW-0472">Membrane</keyword>
<gene>
    <name evidence="7" type="ORF">EDC14_104412</name>
</gene>
<organism evidence="7 8">
    <name type="scientific">Hydrogenispora ethanolica</name>
    <dbReference type="NCBI Taxonomy" id="1082276"/>
    <lineage>
        <taxon>Bacteria</taxon>
        <taxon>Bacillati</taxon>
        <taxon>Bacillota</taxon>
        <taxon>Hydrogenispora</taxon>
    </lineage>
</organism>
<feature type="signal peptide" evidence="6">
    <location>
        <begin position="1"/>
        <end position="26"/>
    </location>
</feature>
<sequence>MKRNFMARFGLILLVACFIVSSVGFAAPKPVTLKFANWGATEKATEGVFKKMVADFEAANKNIKVELVNLPYGDIKQQVLVMLSGGETLDVVQAERAMVNSYLGSGYLAEMNRLFSSKYLNDFYPNVLDDLRQKGKLYGIPWIISPWVLVYNKDLFAKAGLDPNAPPKTYDELLAAAAKLSKLKDKDGNPIYGAGEATGLVPISGSCISRLMYSFGGGIWDKKGKVNLNNKGNIEAFKYLKTLYENQYTPDNAKLKDLRNLMAIGRLGMYFDQAWGTGGIFGINPAMKAQIGIAPAPASAFGKAASPLNAHVLCVLKDSKHKKEAAKFIEFITDEDTMINLYKNTPFFAARKSVDDSSKLHDSLLKPAKSSIGQIVPVTRQHLNMEDAYLEIIKAAQRVTVGKEAPATVVKDLDAKLKEVLK</sequence>
<name>A0A4R1QWK0_HYDET</name>
<evidence type="ECO:0000313" key="8">
    <source>
        <dbReference type="Proteomes" id="UP000295008"/>
    </source>
</evidence>
<dbReference type="Proteomes" id="UP000295008">
    <property type="component" value="Unassembled WGS sequence"/>
</dbReference>
<evidence type="ECO:0000256" key="1">
    <source>
        <dbReference type="ARBA" id="ARBA00022475"/>
    </source>
</evidence>
<feature type="chain" id="PRO_5020228386" evidence="6">
    <location>
        <begin position="27"/>
        <end position="422"/>
    </location>
</feature>
<keyword evidence="5" id="KW-0449">Lipoprotein</keyword>
<dbReference type="SUPFAM" id="SSF53850">
    <property type="entry name" value="Periplasmic binding protein-like II"/>
    <property type="match status" value="1"/>
</dbReference>
<dbReference type="Pfam" id="PF01547">
    <property type="entry name" value="SBP_bac_1"/>
    <property type="match status" value="1"/>
</dbReference>
<evidence type="ECO:0000313" key="7">
    <source>
        <dbReference type="EMBL" id="TCL57863.1"/>
    </source>
</evidence>
<keyword evidence="1" id="KW-1003">Cell membrane</keyword>
<comment type="caution">
    <text evidence="7">The sequence shown here is derived from an EMBL/GenBank/DDBJ whole genome shotgun (WGS) entry which is preliminary data.</text>
</comment>
<keyword evidence="4" id="KW-0564">Palmitate</keyword>
<keyword evidence="7" id="KW-0813">Transport</keyword>
<evidence type="ECO:0000256" key="5">
    <source>
        <dbReference type="ARBA" id="ARBA00023288"/>
    </source>
</evidence>
<evidence type="ECO:0000256" key="4">
    <source>
        <dbReference type="ARBA" id="ARBA00023139"/>
    </source>
</evidence>
<dbReference type="InterPro" id="IPR006059">
    <property type="entry name" value="SBP"/>
</dbReference>